<name>E6MXP1_NEIMH</name>
<protein>
    <submittedName>
        <fullName evidence="2">Uncharacterized protein</fullName>
    </submittedName>
</protein>
<gene>
    <name evidence="2" type="ORF">NMH_1448</name>
</gene>
<evidence type="ECO:0000313" key="2">
    <source>
        <dbReference type="EMBL" id="EFV63669.1"/>
    </source>
</evidence>
<dbReference type="EMBL" id="AEQZ01000025">
    <property type="protein sequence ID" value="EFV63669.1"/>
    <property type="molecule type" value="Genomic_DNA"/>
</dbReference>
<organism evidence="2 3">
    <name type="scientific">Neisseria meningitidis serogroup B / serotype 15 (strain H44/76)</name>
    <dbReference type="NCBI Taxonomy" id="909420"/>
    <lineage>
        <taxon>Bacteria</taxon>
        <taxon>Pseudomonadati</taxon>
        <taxon>Pseudomonadota</taxon>
        <taxon>Betaproteobacteria</taxon>
        <taxon>Neisseriales</taxon>
        <taxon>Neisseriaceae</taxon>
        <taxon>Neisseria</taxon>
    </lineage>
</organism>
<dbReference type="Proteomes" id="UP000032707">
    <property type="component" value="Unassembled WGS sequence"/>
</dbReference>
<feature type="region of interest" description="Disordered" evidence="1">
    <location>
        <begin position="26"/>
        <end position="48"/>
    </location>
</feature>
<dbReference type="PATRIC" id="fig|909420.4.peg.1487"/>
<reference evidence="2 3" key="1">
    <citation type="journal article" date="2011" name="J. Bacteriol.">
        <title>Genome sequence of Neisseria meningitidis serogroup B strain H44/76.</title>
        <authorList>
            <person name="Piet J.R."/>
            <person name="Huis In 't Veld R.A."/>
            <person name="van Schaik B.D."/>
            <person name="van Kampen A.H."/>
            <person name="Baas F."/>
            <person name="van de Beek D."/>
            <person name="Pannekoek Y."/>
            <person name="van der Ende A."/>
        </authorList>
    </citation>
    <scope>NUCLEOTIDE SEQUENCE [LARGE SCALE GENOMIC DNA]</scope>
    <source>
        <strain evidence="2 3">H44/76</strain>
    </source>
</reference>
<accession>E6MXP1</accession>
<dbReference type="AlphaFoldDB" id="E6MXP1"/>
<evidence type="ECO:0000313" key="3">
    <source>
        <dbReference type="Proteomes" id="UP000032707"/>
    </source>
</evidence>
<sequence length="48" mass="4908">MLFGKQMPSEAGFVASDGIAAIPAGGAAVSSRPLPIRGLPEAYSEKNF</sequence>
<evidence type="ECO:0000256" key="1">
    <source>
        <dbReference type="SAM" id="MobiDB-lite"/>
    </source>
</evidence>
<comment type="caution">
    <text evidence="2">The sequence shown here is derived from an EMBL/GenBank/DDBJ whole genome shotgun (WGS) entry which is preliminary data.</text>
</comment>
<proteinExistence type="predicted"/>